<dbReference type="Pfam" id="PF00910">
    <property type="entry name" value="RNA_helicase"/>
    <property type="match status" value="1"/>
</dbReference>
<feature type="domain" description="Helicase superfamily 3 single-stranded DNA/RNA virus" evidence="1">
    <location>
        <begin position="206"/>
        <end position="258"/>
    </location>
</feature>
<dbReference type="GO" id="GO:0006260">
    <property type="term" value="P:DNA replication"/>
    <property type="evidence" value="ECO:0007669"/>
    <property type="project" value="InterPro"/>
</dbReference>
<gene>
    <name evidence="3" type="ORF">JKK62_12745</name>
</gene>
<dbReference type="Gene3D" id="3.40.1310.30">
    <property type="match status" value="1"/>
</dbReference>
<protein>
    <recommendedName>
        <fullName evidence="5">Replication protein</fullName>
    </recommendedName>
</protein>
<dbReference type="Proteomes" id="UP000633365">
    <property type="component" value="Unassembled WGS sequence"/>
</dbReference>
<dbReference type="InterPro" id="IPR002631">
    <property type="entry name" value="Plasmid_rep_OBD"/>
</dbReference>
<evidence type="ECO:0008006" key="5">
    <source>
        <dbReference type="Google" id="ProtNLM"/>
    </source>
</evidence>
<dbReference type="GO" id="GO:0005727">
    <property type="term" value="C:extrachromosomal circular DNA"/>
    <property type="evidence" value="ECO:0007669"/>
    <property type="project" value="InterPro"/>
</dbReference>
<feature type="domain" description="Plasmid replication protein origin binding" evidence="2">
    <location>
        <begin position="6"/>
        <end position="122"/>
    </location>
</feature>
<dbReference type="GO" id="GO:0003724">
    <property type="term" value="F:RNA helicase activity"/>
    <property type="evidence" value="ECO:0007669"/>
    <property type="project" value="InterPro"/>
</dbReference>
<dbReference type="AlphaFoldDB" id="A0A934WTB2"/>
<reference evidence="3" key="1">
    <citation type="submission" date="2021-01" db="EMBL/GenBank/DDBJ databases">
        <title>Genome public.</title>
        <authorList>
            <person name="Liu C."/>
            <person name="Sun Q."/>
        </authorList>
    </citation>
    <scope>NUCLEOTIDE SEQUENCE</scope>
    <source>
        <strain evidence="3">M6</strain>
    </source>
</reference>
<dbReference type="Pfam" id="PF01719">
    <property type="entry name" value="Rep_OBD"/>
    <property type="match status" value="1"/>
</dbReference>
<evidence type="ECO:0000259" key="2">
    <source>
        <dbReference type="Pfam" id="PF01719"/>
    </source>
</evidence>
<dbReference type="EMBL" id="JAEQMG010000140">
    <property type="protein sequence ID" value="MBK6089496.1"/>
    <property type="molecule type" value="Genomic_DNA"/>
</dbReference>
<proteinExistence type="predicted"/>
<name>A0A934WTB2_9FIRM</name>
<dbReference type="Gene3D" id="3.40.50.300">
    <property type="entry name" value="P-loop containing nucleotide triphosphate hydrolases"/>
    <property type="match status" value="1"/>
</dbReference>
<keyword evidence="4" id="KW-1185">Reference proteome</keyword>
<dbReference type="SUPFAM" id="SSF52540">
    <property type="entry name" value="P-loop containing nucleoside triphosphate hydrolases"/>
    <property type="match status" value="1"/>
</dbReference>
<sequence length="384" mass="44277">MEQPKSNKSRNMMYTQQITHLPFPLDELEARLKALNPEKYAFVVHDKDTAEDGQPAEAHVHAMLTFTNPRSLNSVAKTLGDKPQYIERYDKQADNGYSYLTHRTDKAKSKHQYDFSEVTASFDYPAYMADIESKVLNATKYNQTKLLLDAFKAGHITKQELEQRLTGSEYGRLKPQIENIHSIILRQKADEWRKEVISQGKTLQVIWIYGDAGTGKSSLAKQFVRKKGLDCFISGSSNDTFQSYNGEHSAIIDDFRPRIMLYADLLRITDPYSIEHGVNVPSRYYDKALSVELIIITSPYSPYHFYLESVSKHKRDIDTFAQLNRRIALTLYCDMDYIYQSKFDTASNDFIIDSTTKQPNKLSQKARPKPIGQRSEDIFKKIFE</sequence>
<dbReference type="GO" id="GO:0003723">
    <property type="term" value="F:RNA binding"/>
    <property type="evidence" value="ECO:0007669"/>
    <property type="project" value="InterPro"/>
</dbReference>
<comment type="caution">
    <text evidence="3">The sequence shown here is derived from an EMBL/GenBank/DDBJ whole genome shotgun (WGS) entry which is preliminary data.</text>
</comment>
<dbReference type="GO" id="GO:0003677">
    <property type="term" value="F:DNA binding"/>
    <property type="evidence" value="ECO:0007669"/>
    <property type="project" value="InterPro"/>
</dbReference>
<dbReference type="RefSeq" id="WP_279380632.1">
    <property type="nucleotide sequence ID" value="NZ_JAEQMG010000140.1"/>
</dbReference>
<organism evidence="3 4">
    <name type="scientific">Ruminococcus difficilis</name>
    <dbReference type="NCBI Taxonomy" id="2763069"/>
    <lineage>
        <taxon>Bacteria</taxon>
        <taxon>Bacillati</taxon>
        <taxon>Bacillota</taxon>
        <taxon>Clostridia</taxon>
        <taxon>Eubacteriales</taxon>
        <taxon>Oscillospiraceae</taxon>
        <taxon>Ruminococcus</taxon>
    </lineage>
</organism>
<dbReference type="InterPro" id="IPR027417">
    <property type="entry name" value="P-loop_NTPase"/>
</dbReference>
<evidence type="ECO:0000313" key="4">
    <source>
        <dbReference type="Proteomes" id="UP000633365"/>
    </source>
</evidence>
<dbReference type="InterPro" id="IPR000605">
    <property type="entry name" value="Helicase_SF3_ssDNA/RNA_vir"/>
</dbReference>
<accession>A0A934WTB2</accession>
<dbReference type="GO" id="GO:0003916">
    <property type="term" value="F:DNA topoisomerase activity"/>
    <property type="evidence" value="ECO:0007669"/>
    <property type="project" value="InterPro"/>
</dbReference>
<evidence type="ECO:0000313" key="3">
    <source>
        <dbReference type="EMBL" id="MBK6089496.1"/>
    </source>
</evidence>
<evidence type="ECO:0000259" key="1">
    <source>
        <dbReference type="Pfam" id="PF00910"/>
    </source>
</evidence>